<evidence type="ECO:0000313" key="2">
    <source>
        <dbReference type="Proteomes" id="UP000001635"/>
    </source>
</evidence>
<dbReference type="HOGENOM" id="CLU_2786952_0_0_10"/>
<dbReference type="AlphaFoldDB" id="G0IY03"/>
<sequence>MKEQEYIKSKALGTITAATRVLNDIVTENLGGDITQRDLATVLNLMDKWKERLRAGTKIENENEKNDK</sequence>
<keyword evidence="2" id="KW-1185">Reference proteome</keyword>
<name>G0IY03_CYCMS</name>
<reference evidence="2" key="1">
    <citation type="submission" date="2011-07" db="EMBL/GenBank/DDBJ databases">
        <title>The complete genome of Cyclobacterium marinum DSM 745.</title>
        <authorList>
            <person name="Lucas S."/>
            <person name="Han J."/>
            <person name="Lapidus A."/>
            <person name="Bruce D."/>
            <person name="Goodwin L."/>
            <person name="Pitluck S."/>
            <person name="Peters L."/>
            <person name="Kyrpides N."/>
            <person name="Mavromatis K."/>
            <person name="Ivanova N."/>
            <person name="Ovchinnikova G."/>
            <person name="Chertkov O."/>
            <person name="Detter J.C."/>
            <person name="Tapia R."/>
            <person name="Han C."/>
            <person name="Land M."/>
            <person name="Hauser L."/>
            <person name="Markowitz V."/>
            <person name="Cheng J.-F."/>
            <person name="Hugenholtz P."/>
            <person name="Woyke T."/>
            <person name="Wu D."/>
            <person name="Tindall B."/>
            <person name="Schuetze A."/>
            <person name="Brambilla E."/>
            <person name="Klenk H.-P."/>
            <person name="Eisen J.A."/>
        </authorList>
    </citation>
    <scope>NUCLEOTIDE SEQUENCE [LARGE SCALE GENOMIC DNA]</scope>
    <source>
        <strain evidence="2">ATCC 25205 / DSM 745 / LMG 13164 / NCIMB 1802</strain>
    </source>
</reference>
<accession>G0IY03</accession>
<proteinExistence type="predicted"/>
<gene>
    <name evidence="1" type="ordered locus">Cycma_0561</name>
</gene>
<dbReference type="EMBL" id="CP002955">
    <property type="protein sequence ID" value="AEL24336.1"/>
    <property type="molecule type" value="Genomic_DNA"/>
</dbReference>
<dbReference type="RefSeq" id="WP_014018634.1">
    <property type="nucleotide sequence ID" value="NC_015914.1"/>
</dbReference>
<evidence type="ECO:0000313" key="1">
    <source>
        <dbReference type="EMBL" id="AEL24336.1"/>
    </source>
</evidence>
<dbReference type="Proteomes" id="UP000001635">
    <property type="component" value="Chromosome"/>
</dbReference>
<dbReference type="KEGG" id="cmr:Cycma_0561"/>
<protein>
    <submittedName>
        <fullName evidence="1">Uncharacterized protein</fullName>
    </submittedName>
</protein>
<dbReference type="STRING" id="880070.Cycma_0561"/>
<organism evidence="1 2">
    <name type="scientific">Cyclobacterium marinum (strain ATCC 25205 / DSM 745 / LMG 13164 / NCIMB 1802)</name>
    <name type="common">Flectobacillus marinus</name>
    <dbReference type="NCBI Taxonomy" id="880070"/>
    <lineage>
        <taxon>Bacteria</taxon>
        <taxon>Pseudomonadati</taxon>
        <taxon>Bacteroidota</taxon>
        <taxon>Cytophagia</taxon>
        <taxon>Cytophagales</taxon>
        <taxon>Cyclobacteriaceae</taxon>
        <taxon>Cyclobacterium</taxon>
    </lineage>
</organism>